<evidence type="ECO:0000313" key="2">
    <source>
        <dbReference type="WBParaSite" id="EEL_0000487801-mRNA-1"/>
    </source>
</evidence>
<accession>A0A0R3RSP2</accession>
<reference evidence="2" key="1">
    <citation type="submission" date="2017-02" db="UniProtKB">
        <authorList>
            <consortium name="WormBaseParasite"/>
        </authorList>
    </citation>
    <scope>IDENTIFICATION</scope>
</reference>
<organism evidence="1 2">
    <name type="scientific">Elaeophora elaphi</name>
    <dbReference type="NCBI Taxonomy" id="1147741"/>
    <lineage>
        <taxon>Eukaryota</taxon>
        <taxon>Metazoa</taxon>
        <taxon>Ecdysozoa</taxon>
        <taxon>Nematoda</taxon>
        <taxon>Chromadorea</taxon>
        <taxon>Rhabditida</taxon>
        <taxon>Spirurina</taxon>
        <taxon>Spiruromorpha</taxon>
        <taxon>Filarioidea</taxon>
        <taxon>Onchocercidae</taxon>
        <taxon>Elaeophora</taxon>
    </lineage>
</organism>
<evidence type="ECO:0000313" key="1">
    <source>
        <dbReference type="Proteomes" id="UP000050640"/>
    </source>
</evidence>
<dbReference type="Proteomes" id="UP000050640">
    <property type="component" value="Unplaced"/>
</dbReference>
<dbReference type="AlphaFoldDB" id="A0A0R3RSP2"/>
<protein>
    <submittedName>
        <fullName evidence="2">EB domain-containing protein</fullName>
    </submittedName>
</protein>
<name>A0A0R3RSP2_9BILA</name>
<dbReference type="WBParaSite" id="EEL_0000487801-mRNA-1">
    <property type="protein sequence ID" value="EEL_0000487801-mRNA-1"/>
    <property type="gene ID" value="EEL_0000487801"/>
</dbReference>
<proteinExistence type="predicted"/>
<sequence>MPEVKLETIPCMETAVFQCQNCRCIPDYCPQTVPRPLCPCDGIQTPCSRRTTAEMQTVVASAMNVFQHQQQSQLMIPRIPAMKYFLIQQPSQTIPMQVPGQITIGSQQQQQQQQQQQITQTLTSLPQQISSQQISGIEQPSMSPVYVIRTIEQPGQVLREVHQIPDPVISSQYLPAIPIQQMVLVPSMQQQIIPQTQSLTSPLQIPIQTVTLQVPVTMVEHCTPRINACPLGLPSIHAVTECDNITDTSATRCITAEEARKLYTCLPHFNFNKLWDI</sequence>
<keyword evidence="1" id="KW-1185">Reference proteome</keyword>